<evidence type="ECO:0000256" key="6">
    <source>
        <dbReference type="ARBA" id="ARBA00022679"/>
    </source>
</evidence>
<evidence type="ECO:0000313" key="16">
    <source>
        <dbReference type="EMBL" id="PQO47426.1"/>
    </source>
</evidence>
<keyword evidence="10 11" id="KW-0012">Acyltransferase</keyword>
<proteinExistence type="inferred from homology"/>
<dbReference type="Gene3D" id="3.40.47.10">
    <property type="match status" value="2"/>
</dbReference>
<dbReference type="EC" id="2.3.1.179" evidence="3 11"/>
<dbReference type="InterPro" id="IPR016039">
    <property type="entry name" value="Thiolase-like"/>
</dbReference>
<dbReference type="InterPro" id="IPR000794">
    <property type="entry name" value="Beta-ketoacyl_synthase"/>
</dbReference>
<evidence type="ECO:0000256" key="12">
    <source>
        <dbReference type="PIRSR" id="PIRSR000447-1"/>
    </source>
</evidence>
<name>A0A2S8FWB6_9BACT</name>
<dbReference type="EMBL" id="PUHZ01000005">
    <property type="protein sequence ID" value="PQO47426.1"/>
    <property type="molecule type" value="Genomic_DNA"/>
</dbReference>
<dbReference type="PANTHER" id="PTHR11712">
    <property type="entry name" value="POLYKETIDE SYNTHASE-RELATED"/>
    <property type="match status" value="1"/>
</dbReference>
<feature type="domain" description="Ketosynthase family 3 (KS3)" evidence="14">
    <location>
        <begin position="2"/>
        <end position="410"/>
    </location>
</feature>
<dbReference type="CDD" id="cd00834">
    <property type="entry name" value="KAS_I_II"/>
    <property type="match status" value="1"/>
</dbReference>
<dbReference type="PROSITE" id="PS00606">
    <property type="entry name" value="KS3_1"/>
    <property type="match status" value="1"/>
</dbReference>
<evidence type="ECO:0000313" key="15">
    <source>
        <dbReference type="EMBL" id="PQO36476.1"/>
    </source>
</evidence>
<evidence type="ECO:0000313" key="18">
    <source>
        <dbReference type="Proteomes" id="UP000239388"/>
    </source>
</evidence>
<dbReference type="PROSITE" id="PS52004">
    <property type="entry name" value="KS3_2"/>
    <property type="match status" value="1"/>
</dbReference>
<evidence type="ECO:0000256" key="3">
    <source>
        <dbReference type="ARBA" id="ARBA00012356"/>
    </source>
</evidence>
<sequence length="413" mass="44019">MKRRVVVTGLGIVTSLSYRLDEFWTKLTAGESGIHDLKLLDTSRFKVRFGGDVYDWNPVDYFDSKEINRVDRFTQFAMVGAVDAISDSKIDFSNYDSFRCGVILGSGIGGLQTIEDQVERLLMKGPDRVSPMTIPKLMLNAAGGNISIRYGLRGPNFTVATACASATNAIGDAMKAIQYDEADIMISGGTEAAITPMGMSAFANMRALSTRNEDPARASRPFDLGRDGFVMSEGAGIVVLEELESAKARGAEIYAELVGFGCSGDAGHITSPDEEGRGAARAMQNALNDGGLKANQIDYINAHGTSTPPGDVAETTAIKNVFGEHAYRLSVSSTKSALGHSLGASGGIELVISILALKNSLIPPTINLQDPDPKCDLDYTPNVAKEREITYAMSNSFGFGGHNASVIVGKYQG</sequence>
<comment type="similarity">
    <text evidence="2 11 13">Belongs to the thiolase-like superfamily. Beta-ketoacyl-ACP synthases family.</text>
</comment>
<dbReference type="InterPro" id="IPR014031">
    <property type="entry name" value="Ketoacyl_synth_C"/>
</dbReference>
<comment type="function">
    <text evidence="11">Involved in the type II fatty acid elongation cycle. Catalyzes the elongation of a wide range of acyl-ACP by the addition of two carbons from malonyl-ACP to an acyl acceptor. Can efficiently catalyze the conversion of palmitoleoyl-ACP (cis-hexadec-9-enoyl-ACP) to cis-vaccenoyl-ACP (cis-octadec-11-enoyl-ACP), an essential step in the thermal regulation of fatty acid composition.</text>
</comment>
<evidence type="ECO:0000256" key="13">
    <source>
        <dbReference type="RuleBase" id="RU003694"/>
    </source>
</evidence>
<evidence type="ECO:0000256" key="8">
    <source>
        <dbReference type="ARBA" id="ARBA00023098"/>
    </source>
</evidence>
<evidence type="ECO:0000259" key="14">
    <source>
        <dbReference type="PROSITE" id="PS52004"/>
    </source>
</evidence>
<dbReference type="InterPro" id="IPR017568">
    <property type="entry name" value="3-oxoacyl-ACP_synth-2"/>
</dbReference>
<keyword evidence="6 11" id="KW-0808">Transferase</keyword>
<dbReference type="GO" id="GO:0004315">
    <property type="term" value="F:3-oxoacyl-[acyl-carrier-protein] synthase activity"/>
    <property type="evidence" value="ECO:0007669"/>
    <property type="project" value="UniProtKB-UniRule"/>
</dbReference>
<dbReference type="SMART" id="SM00825">
    <property type="entry name" value="PKS_KS"/>
    <property type="match status" value="1"/>
</dbReference>
<reference evidence="17 18" key="1">
    <citation type="submission" date="2018-02" db="EMBL/GenBank/DDBJ databases">
        <title>Comparative genomes isolates from brazilian mangrove.</title>
        <authorList>
            <person name="Araujo J.E."/>
            <person name="Taketani R.G."/>
            <person name="Silva M.C.P."/>
            <person name="Loureco M.V."/>
            <person name="Andreote F.D."/>
        </authorList>
    </citation>
    <scope>NUCLEOTIDE SEQUENCE [LARGE SCALE GENOMIC DNA]</scope>
    <source>
        <strain evidence="15 18">NAP PRIS-MGV</strain>
        <strain evidence="16 17">Nap-Phe MGV</strain>
    </source>
</reference>
<dbReference type="Pfam" id="PF00109">
    <property type="entry name" value="ketoacyl-synt"/>
    <property type="match status" value="1"/>
</dbReference>
<dbReference type="UniPathway" id="UPA00094"/>
<evidence type="ECO:0000256" key="5">
    <source>
        <dbReference type="ARBA" id="ARBA00022516"/>
    </source>
</evidence>
<dbReference type="Proteomes" id="UP000237819">
    <property type="component" value="Unassembled WGS sequence"/>
</dbReference>
<keyword evidence="5 11" id="KW-0444">Lipid biosynthesis</keyword>
<evidence type="ECO:0000256" key="10">
    <source>
        <dbReference type="ARBA" id="ARBA00023315"/>
    </source>
</evidence>
<keyword evidence="7" id="KW-0276">Fatty acid metabolism</keyword>
<keyword evidence="8" id="KW-0443">Lipid metabolism</keyword>
<dbReference type="NCBIfam" id="NF004970">
    <property type="entry name" value="PRK06333.1"/>
    <property type="match status" value="1"/>
</dbReference>
<dbReference type="FunFam" id="3.40.47.10:FF:000009">
    <property type="entry name" value="3-oxoacyl-[acyl-carrier-protein] synthase 2"/>
    <property type="match status" value="1"/>
</dbReference>
<comment type="catalytic activity">
    <reaction evidence="11">
        <text>(9Z)-hexadecenoyl-[ACP] + malonyl-[ACP] + H(+) = 3-oxo-(11Z)-octadecenoyl-[ACP] + holo-[ACP] + CO2</text>
        <dbReference type="Rhea" id="RHEA:55040"/>
        <dbReference type="Rhea" id="RHEA-COMP:9623"/>
        <dbReference type="Rhea" id="RHEA-COMP:9685"/>
        <dbReference type="Rhea" id="RHEA-COMP:10800"/>
        <dbReference type="Rhea" id="RHEA-COMP:14074"/>
        <dbReference type="ChEBI" id="CHEBI:15378"/>
        <dbReference type="ChEBI" id="CHEBI:16526"/>
        <dbReference type="ChEBI" id="CHEBI:64479"/>
        <dbReference type="ChEBI" id="CHEBI:78449"/>
        <dbReference type="ChEBI" id="CHEBI:83989"/>
        <dbReference type="ChEBI" id="CHEBI:138538"/>
        <dbReference type="EC" id="2.3.1.179"/>
    </reaction>
</comment>
<dbReference type="SUPFAM" id="SSF53901">
    <property type="entry name" value="Thiolase-like"/>
    <property type="match status" value="2"/>
</dbReference>
<dbReference type="PIRSF" id="PIRSF000447">
    <property type="entry name" value="KAS_II"/>
    <property type="match status" value="1"/>
</dbReference>
<dbReference type="InterPro" id="IPR018201">
    <property type="entry name" value="Ketoacyl_synth_AS"/>
</dbReference>
<evidence type="ECO:0000256" key="9">
    <source>
        <dbReference type="ARBA" id="ARBA00023160"/>
    </source>
</evidence>
<dbReference type="AlphaFoldDB" id="A0A2S8FWB6"/>
<dbReference type="RefSeq" id="WP_105334316.1">
    <property type="nucleotide sequence ID" value="NZ_PUHZ01000005.1"/>
</dbReference>
<dbReference type="InterPro" id="IPR014030">
    <property type="entry name" value="Ketoacyl_synth_N"/>
</dbReference>
<evidence type="ECO:0000256" key="1">
    <source>
        <dbReference type="ARBA" id="ARBA00005194"/>
    </source>
</evidence>
<dbReference type="NCBIfam" id="TIGR03150">
    <property type="entry name" value="fabF"/>
    <property type="match status" value="1"/>
</dbReference>
<protein>
    <recommendedName>
        <fullName evidence="4 11">3-oxoacyl-[acyl-carrier-protein] synthase 2</fullName>
        <ecNumber evidence="3 11">2.3.1.179</ecNumber>
    </recommendedName>
</protein>
<dbReference type="EMBL" id="PUIB01000013">
    <property type="protein sequence ID" value="PQO36476.1"/>
    <property type="molecule type" value="Genomic_DNA"/>
</dbReference>
<comment type="caution">
    <text evidence="15">The sequence shown here is derived from an EMBL/GenBank/DDBJ whole genome shotgun (WGS) entry which is preliminary data.</text>
</comment>
<dbReference type="GO" id="GO:0005829">
    <property type="term" value="C:cytosol"/>
    <property type="evidence" value="ECO:0007669"/>
    <property type="project" value="TreeGrafter"/>
</dbReference>
<feature type="active site" description="For beta-ketoacyl synthase activity" evidence="12">
    <location>
        <position position="163"/>
    </location>
</feature>
<dbReference type="Pfam" id="PF02801">
    <property type="entry name" value="Ketoacyl-synt_C"/>
    <property type="match status" value="1"/>
</dbReference>
<dbReference type="NCBIfam" id="NF005589">
    <property type="entry name" value="PRK07314.1"/>
    <property type="match status" value="1"/>
</dbReference>
<evidence type="ECO:0000256" key="2">
    <source>
        <dbReference type="ARBA" id="ARBA00008467"/>
    </source>
</evidence>
<dbReference type="PANTHER" id="PTHR11712:SF336">
    <property type="entry name" value="3-OXOACYL-[ACYL-CARRIER-PROTEIN] SYNTHASE, MITOCHONDRIAL"/>
    <property type="match status" value="1"/>
</dbReference>
<dbReference type="OrthoDB" id="292158at2"/>
<keyword evidence="9 11" id="KW-0275">Fatty acid biosynthesis</keyword>
<dbReference type="GO" id="GO:0006633">
    <property type="term" value="P:fatty acid biosynthetic process"/>
    <property type="evidence" value="ECO:0007669"/>
    <property type="project" value="UniProtKB-UniRule"/>
</dbReference>
<evidence type="ECO:0000256" key="4">
    <source>
        <dbReference type="ARBA" id="ARBA00014657"/>
    </source>
</evidence>
<dbReference type="Proteomes" id="UP000239388">
    <property type="component" value="Unassembled WGS sequence"/>
</dbReference>
<comment type="catalytic activity">
    <reaction evidence="11">
        <text>a fatty acyl-[ACP] + malonyl-[ACP] + H(+) = a 3-oxoacyl-[ACP] + holo-[ACP] + CO2</text>
        <dbReference type="Rhea" id="RHEA:22836"/>
        <dbReference type="Rhea" id="RHEA-COMP:9623"/>
        <dbReference type="Rhea" id="RHEA-COMP:9685"/>
        <dbReference type="Rhea" id="RHEA-COMP:9916"/>
        <dbReference type="Rhea" id="RHEA-COMP:14125"/>
        <dbReference type="ChEBI" id="CHEBI:15378"/>
        <dbReference type="ChEBI" id="CHEBI:16526"/>
        <dbReference type="ChEBI" id="CHEBI:64479"/>
        <dbReference type="ChEBI" id="CHEBI:78449"/>
        <dbReference type="ChEBI" id="CHEBI:78776"/>
        <dbReference type="ChEBI" id="CHEBI:138651"/>
    </reaction>
</comment>
<organism evidence="15 18">
    <name type="scientific">Blastopirellula marina</name>
    <dbReference type="NCBI Taxonomy" id="124"/>
    <lineage>
        <taxon>Bacteria</taxon>
        <taxon>Pseudomonadati</taxon>
        <taxon>Planctomycetota</taxon>
        <taxon>Planctomycetia</taxon>
        <taxon>Pirellulales</taxon>
        <taxon>Pirellulaceae</taxon>
        <taxon>Blastopirellula</taxon>
    </lineage>
</organism>
<gene>
    <name evidence="15" type="primary">fabF</name>
    <name evidence="16" type="ORF">C5Y93_05120</name>
    <name evidence="15" type="ORF">C5Y98_12305</name>
</gene>
<evidence type="ECO:0000256" key="7">
    <source>
        <dbReference type="ARBA" id="ARBA00022832"/>
    </source>
</evidence>
<accession>A0A2S8FWB6</accession>
<comment type="pathway">
    <text evidence="1 11">Lipid metabolism; fatty acid biosynthesis.</text>
</comment>
<evidence type="ECO:0000313" key="17">
    <source>
        <dbReference type="Proteomes" id="UP000237819"/>
    </source>
</evidence>
<dbReference type="InterPro" id="IPR020841">
    <property type="entry name" value="PKS_Beta-ketoAc_synthase_dom"/>
</dbReference>
<evidence type="ECO:0000256" key="11">
    <source>
        <dbReference type="PIRNR" id="PIRNR000447"/>
    </source>
</evidence>